<dbReference type="AlphaFoldDB" id="A0A9J8A4D5"/>
<dbReference type="GO" id="GO:0030336">
    <property type="term" value="P:negative regulation of cell migration"/>
    <property type="evidence" value="ECO:0007669"/>
    <property type="project" value="TreeGrafter"/>
</dbReference>
<dbReference type="GeneTree" id="ENSGT00390000006485"/>
<keyword evidence="3" id="KW-1185">Reference proteome</keyword>
<feature type="region of interest" description="Disordered" evidence="1">
    <location>
        <begin position="115"/>
        <end position="181"/>
    </location>
</feature>
<organism evidence="2 3">
    <name type="scientific">Cyprinus carpio carpio</name>
    <dbReference type="NCBI Taxonomy" id="630221"/>
    <lineage>
        <taxon>Eukaryota</taxon>
        <taxon>Metazoa</taxon>
        <taxon>Chordata</taxon>
        <taxon>Craniata</taxon>
        <taxon>Vertebrata</taxon>
        <taxon>Euteleostomi</taxon>
        <taxon>Actinopterygii</taxon>
        <taxon>Neopterygii</taxon>
        <taxon>Teleostei</taxon>
        <taxon>Ostariophysi</taxon>
        <taxon>Cypriniformes</taxon>
        <taxon>Cyprinidae</taxon>
        <taxon>Cyprininae</taxon>
        <taxon>Cyprinus</taxon>
    </lineage>
</organism>
<accession>A0A9J8A4D5</accession>
<dbReference type="GO" id="GO:0070822">
    <property type="term" value="C:Sin3-type complex"/>
    <property type="evidence" value="ECO:0007669"/>
    <property type="project" value="TreeGrafter"/>
</dbReference>
<dbReference type="OMA" id="FKREIIC"/>
<dbReference type="PANTHER" id="PTHR13422:SF13">
    <property type="entry name" value="FAMILY WITH SEQUENCE SIMILARITY 60, MEMBER A"/>
    <property type="match status" value="1"/>
</dbReference>
<feature type="compositionally biased region" description="Polar residues" evidence="1">
    <location>
        <begin position="233"/>
        <end position="243"/>
    </location>
</feature>
<reference evidence="2" key="2">
    <citation type="submission" date="2025-09" db="UniProtKB">
        <authorList>
            <consortium name="Ensembl"/>
        </authorList>
    </citation>
    <scope>IDENTIFICATION</scope>
</reference>
<protein>
    <submittedName>
        <fullName evidence="2">Sinhcafl antisense lncRNA</fullName>
    </submittedName>
</protein>
<feature type="region of interest" description="Disordered" evidence="1">
    <location>
        <begin position="226"/>
        <end position="254"/>
    </location>
</feature>
<reference evidence="2" key="1">
    <citation type="submission" date="2025-08" db="UniProtKB">
        <authorList>
            <consortium name="Ensembl"/>
        </authorList>
    </citation>
    <scope>IDENTIFICATION</scope>
</reference>
<proteinExistence type="predicted"/>
<dbReference type="InterPro" id="IPR026065">
    <property type="entry name" value="FAM60A"/>
</dbReference>
<sequence>MFGFHKSKIYRSNEGCCICKTKSSSSRFTDSSRYEENFRLCFGLSEDRVGDICNACVLLVKRWKKLPHGSKKNWNHVRDRYVVFNWNHPFPYSHRENNIFYLSFPPKVVDARAGPGFKLTKPKKVKNSDGKKKSKLKKLHKFKRQNSDAHSTTSSMSPSQSPSHSNQSDDGSDIETKQRRPNPAGFSFLDLSYWKRQKVCCGIVYKGRFGEVIIDPRLFKPCCNKKRPALASSPDSPISQTQPSPLPEDMKEAW</sequence>
<dbReference type="Proteomes" id="UP001108240">
    <property type="component" value="Unplaced"/>
</dbReference>
<dbReference type="PANTHER" id="PTHR13422">
    <property type="entry name" value="SIN3-HDAC COMPLEX-ASSOCIATED FACTOR"/>
    <property type="match status" value="1"/>
</dbReference>
<evidence type="ECO:0000313" key="3">
    <source>
        <dbReference type="Proteomes" id="UP001108240"/>
    </source>
</evidence>
<feature type="compositionally biased region" description="Low complexity" evidence="1">
    <location>
        <begin position="148"/>
        <end position="169"/>
    </location>
</feature>
<name>A0A9J8A4D5_CYPCA</name>
<feature type="compositionally biased region" description="Basic residues" evidence="1">
    <location>
        <begin position="132"/>
        <end position="144"/>
    </location>
</feature>
<dbReference type="Ensembl" id="ENSCCRT00000151115.1">
    <property type="protein sequence ID" value="ENSCCRP00000136225.1"/>
    <property type="gene ID" value="ENSCCRG00000062499.1"/>
</dbReference>
<evidence type="ECO:0000313" key="2">
    <source>
        <dbReference type="Ensembl" id="ENSCCRP00000136225.1"/>
    </source>
</evidence>
<evidence type="ECO:0000256" key="1">
    <source>
        <dbReference type="SAM" id="MobiDB-lite"/>
    </source>
</evidence>
<dbReference type="Pfam" id="PF15396">
    <property type="entry name" value="FAM60A"/>
    <property type="match status" value="2"/>
</dbReference>